<proteinExistence type="predicted"/>
<evidence type="ECO:0000313" key="1">
    <source>
        <dbReference type="EMBL" id="GGE74033.1"/>
    </source>
</evidence>
<protein>
    <submittedName>
        <fullName evidence="1">Uncharacterized protein</fullName>
    </submittedName>
</protein>
<organism evidence="1 2">
    <name type="scientific">Shewanella carassii</name>
    <dbReference type="NCBI Taxonomy" id="1987584"/>
    <lineage>
        <taxon>Bacteria</taxon>
        <taxon>Pseudomonadati</taxon>
        <taxon>Pseudomonadota</taxon>
        <taxon>Gammaproteobacteria</taxon>
        <taxon>Alteromonadales</taxon>
        <taxon>Shewanellaceae</taxon>
        <taxon>Shewanella</taxon>
    </lineage>
</organism>
<reference evidence="2" key="1">
    <citation type="journal article" date="2019" name="Int. J. Syst. Evol. Microbiol.">
        <title>The Global Catalogue of Microorganisms (GCM) 10K type strain sequencing project: providing services to taxonomists for standard genome sequencing and annotation.</title>
        <authorList>
            <consortium name="The Broad Institute Genomics Platform"/>
            <consortium name="The Broad Institute Genome Sequencing Center for Infectious Disease"/>
            <person name="Wu L."/>
            <person name="Ma J."/>
        </authorList>
    </citation>
    <scope>NUCLEOTIDE SEQUENCE [LARGE SCALE GENOMIC DNA]</scope>
    <source>
        <strain evidence="2">CGMCC 1.16033</strain>
    </source>
</reference>
<accession>A0ABQ1T1E9</accession>
<sequence>MEQIERTKRYLSRIEAIYEGIFSSSGHDKDSYDDDVISFFIHCYHIRDWIIHLNVLGVKAAEIDDYINQHKALMICADLANGSKHCKLTRSLRTSRQPHITGKQRHTSTWYTGSGGGEVMKCKYTVLSGEEFLDSLELAKECVALWDSFTKELKARNKSSKKDAQKARASS</sequence>
<evidence type="ECO:0000313" key="2">
    <source>
        <dbReference type="Proteomes" id="UP000606498"/>
    </source>
</evidence>
<dbReference type="Proteomes" id="UP000606498">
    <property type="component" value="Unassembled WGS sequence"/>
</dbReference>
<dbReference type="EMBL" id="BMKO01000003">
    <property type="protein sequence ID" value="GGE74033.1"/>
    <property type="molecule type" value="Genomic_DNA"/>
</dbReference>
<dbReference type="RefSeq" id="WP_071475442.1">
    <property type="nucleotide sequence ID" value="NZ_BMKO01000003.1"/>
</dbReference>
<keyword evidence="2" id="KW-1185">Reference proteome</keyword>
<gene>
    <name evidence="1" type="ORF">GCM10011520_13250</name>
</gene>
<name>A0ABQ1T1E9_9GAMM</name>
<comment type="caution">
    <text evidence="1">The sequence shown here is derived from an EMBL/GenBank/DDBJ whole genome shotgun (WGS) entry which is preliminary data.</text>
</comment>